<keyword evidence="5" id="KW-0963">Cytoplasm</keyword>
<feature type="domain" description="Helix-turn-helix" evidence="11">
    <location>
        <begin position="102"/>
        <end position="144"/>
    </location>
</feature>
<reference evidence="12 13" key="1">
    <citation type="journal article" date="2019" name="Gigascience">
        <title>Whole-genome sequence of the oriental lung fluke Paragonimus westermani.</title>
        <authorList>
            <person name="Oey H."/>
            <person name="Zakrzewski M."/>
            <person name="Narain K."/>
            <person name="Devi K.R."/>
            <person name="Agatsuma T."/>
            <person name="Nawaratna S."/>
            <person name="Gobert G.N."/>
            <person name="Jones M.K."/>
            <person name="Ragan M.A."/>
            <person name="McManus D.P."/>
            <person name="Krause L."/>
        </authorList>
    </citation>
    <scope>NUCLEOTIDE SEQUENCE [LARGE SCALE GENOMIC DNA]</scope>
    <source>
        <strain evidence="12 13">IND2009</strain>
    </source>
</reference>
<keyword evidence="7" id="KW-0509">mRNA transport</keyword>
<dbReference type="InterPro" id="IPR001372">
    <property type="entry name" value="Dynein_light_chain_typ-1/2"/>
</dbReference>
<dbReference type="Gene3D" id="3.30.740.10">
    <property type="entry name" value="Protein Inhibitor Of Neuronal Nitric Oxide Synthase"/>
    <property type="match status" value="1"/>
</dbReference>
<comment type="caution">
    <text evidence="12">The sequence shown here is derived from an EMBL/GenBank/DDBJ whole genome shotgun (WGS) entry which is preliminary data.</text>
</comment>
<dbReference type="GO" id="GO:0051028">
    <property type="term" value="P:mRNA transport"/>
    <property type="evidence" value="ECO:0007669"/>
    <property type="project" value="UniProtKB-KW"/>
</dbReference>
<dbReference type="GO" id="GO:0015031">
    <property type="term" value="P:protein transport"/>
    <property type="evidence" value="ECO:0007669"/>
    <property type="project" value="UniProtKB-KW"/>
</dbReference>
<accession>A0A5J4ND21</accession>
<organism evidence="12 13">
    <name type="scientific">Paragonimus westermani</name>
    <dbReference type="NCBI Taxonomy" id="34504"/>
    <lineage>
        <taxon>Eukaryota</taxon>
        <taxon>Metazoa</taxon>
        <taxon>Spiralia</taxon>
        <taxon>Lophotrochozoa</taxon>
        <taxon>Platyhelminthes</taxon>
        <taxon>Trematoda</taxon>
        <taxon>Digenea</taxon>
        <taxon>Plagiorchiida</taxon>
        <taxon>Troglotremata</taxon>
        <taxon>Troglotrematidae</taxon>
        <taxon>Paragonimus</taxon>
    </lineage>
</organism>
<comment type="subcellular location">
    <subcellularLocation>
        <location evidence="2">Cytoplasm</location>
        <location evidence="2">Cytoskeleton</location>
    </subcellularLocation>
    <subcellularLocation>
        <location evidence="1">Nucleus</location>
    </subcellularLocation>
</comment>
<dbReference type="PANTHER" id="PTHR21301:SF10">
    <property type="entry name" value="REVERSE TRANSCRIPTASE DOMAIN-CONTAINING PROTEIN"/>
    <property type="match status" value="1"/>
</dbReference>
<dbReference type="EMBL" id="QNGE01003895">
    <property type="protein sequence ID" value="KAA3673474.1"/>
    <property type="molecule type" value="Genomic_DNA"/>
</dbReference>
<evidence type="ECO:0000256" key="1">
    <source>
        <dbReference type="ARBA" id="ARBA00004123"/>
    </source>
</evidence>
<evidence type="ECO:0000256" key="6">
    <source>
        <dbReference type="ARBA" id="ARBA00022701"/>
    </source>
</evidence>
<keyword evidence="4" id="KW-0813">Transport</keyword>
<evidence type="ECO:0000256" key="3">
    <source>
        <dbReference type="ARBA" id="ARBA00015062"/>
    </source>
</evidence>
<dbReference type="GO" id="GO:0007017">
    <property type="term" value="P:microtubule-based process"/>
    <property type="evidence" value="ECO:0007669"/>
    <property type="project" value="InterPro"/>
</dbReference>
<dbReference type="FunFam" id="3.30.740.10:FF:000005">
    <property type="entry name" value="Dynein light chain"/>
    <property type="match status" value="1"/>
</dbReference>
<evidence type="ECO:0000259" key="11">
    <source>
        <dbReference type="Pfam" id="PF26215"/>
    </source>
</evidence>
<evidence type="ECO:0000256" key="4">
    <source>
        <dbReference type="ARBA" id="ARBA00022448"/>
    </source>
</evidence>
<keyword evidence="10" id="KW-0539">Nucleus</keyword>
<evidence type="ECO:0000256" key="7">
    <source>
        <dbReference type="ARBA" id="ARBA00022816"/>
    </source>
</evidence>
<keyword evidence="13" id="KW-1185">Reference proteome</keyword>
<keyword evidence="6" id="KW-0493">Microtubule</keyword>
<dbReference type="PANTHER" id="PTHR21301">
    <property type="entry name" value="REVERSE TRANSCRIPTASE"/>
    <property type="match status" value="1"/>
</dbReference>
<evidence type="ECO:0000313" key="12">
    <source>
        <dbReference type="EMBL" id="KAA3673474.1"/>
    </source>
</evidence>
<dbReference type="InterPro" id="IPR037177">
    <property type="entry name" value="DLC_sf"/>
</dbReference>
<evidence type="ECO:0000256" key="9">
    <source>
        <dbReference type="ARBA" id="ARBA00023212"/>
    </source>
</evidence>
<dbReference type="AlphaFoldDB" id="A0A5J4ND21"/>
<evidence type="ECO:0000256" key="8">
    <source>
        <dbReference type="ARBA" id="ARBA00022927"/>
    </source>
</evidence>
<evidence type="ECO:0000256" key="10">
    <source>
        <dbReference type="ARBA" id="ARBA00023242"/>
    </source>
</evidence>
<dbReference type="Proteomes" id="UP000324629">
    <property type="component" value="Unassembled WGS sequence"/>
</dbReference>
<keyword evidence="8" id="KW-0653">Protein transport</keyword>
<proteinExistence type="predicted"/>
<dbReference type="GO" id="GO:0030286">
    <property type="term" value="C:dynein complex"/>
    <property type="evidence" value="ECO:0007669"/>
    <property type="project" value="InterPro"/>
</dbReference>
<keyword evidence="9" id="KW-0206">Cytoskeleton</keyword>
<evidence type="ECO:0000313" key="13">
    <source>
        <dbReference type="Proteomes" id="UP000324629"/>
    </source>
</evidence>
<dbReference type="GO" id="GO:0005634">
    <property type="term" value="C:nucleus"/>
    <property type="evidence" value="ECO:0007669"/>
    <property type="project" value="UniProtKB-SubCell"/>
</dbReference>
<dbReference type="GO" id="GO:0005874">
    <property type="term" value="C:microtubule"/>
    <property type="evidence" value="ECO:0007669"/>
    <property type="project" value="UniProtKB-KW"/>
</dbReference>
<dbReference type="Pfam" id="PF26215">
    <property type="entry name" value="HTH_animal"/>
    <property type="match status" value="1"/>
</dbReference>
<sequence>MRSPLGPILADFFMSSIEQELATDIVSLAYYKRCVDDTLVFRLSRHAIDNLVQRFNSCHPNLKVTCEFETDNCLPFLDILISRREDGSIKRAVYRKSTWSGQYLNFSSFTLVRHKRALVNTLFTRARQICTQDSHAKELDLITSTHEHFALRFDRLRRMTHDDTHELPVIKNADMPEDMQQYAIGVCEDAMDRYKLEREIARHVKKGMDEHYGSTWHCVVGSNFGRDEVIDRGFVFGGQANCDKDYF</sequence>
<evidence type="ECO:0000256" key="5">
    <source>
        <dbReference type="ARBA" id="ARBA00022490"/>
    </source>
</evidence>
<evidence type="ECO:0000256" key="2">
    <source>
        <dbReference type="ARBA" id="ARBA00004245"/>
    </source>
</evidence>
<protein>
    <recommendedName>
        <fullName evidence="3">Dynein light chain 1, cytoplasmic</fullName>
    </recommendedName>
</protein>
<name>A0A5J4ND21_9TREM</name>
<dbReference type="SMART" id="SM01375">
    <property type="entry name" value="Dynein_light"/>
    <property type="match status" value="1"/>
</dbReference>
<gene>
    <name evidence="12" type="ORF">DEA37_0013030</name>
</gene>
<dbReference type="Pfam" id="PF01221">
    <property type="entry name" value="Dynein_light"/>
    <property type="match status" value="1"/>
</dbReference>
<dbReference type="InterPro" id="IPR058912">
    <property type="entry name" value="HTH_animal"/>
</dbReference>
<dbReference type="SUPFAM" id="SSF54648">
    <property type="entry name" value="DLC"/>
    <property type="match status" value="1"/>
</dbReference>